<evidence type="ECO:0000313" key="1">
    <source>
        <dbReference type="EMBL" id="TEA36001.1"/>
    </source>
</evidence>
<sequence length="23" mass="2394">LDNGKITKNIRTGVGNSSLVVAH</sequence>
<evidence type="ECO:0000313" key="2">
    <source>
        <dbReference type="Proteomes" id="UP000295264"/>
    </source>
</evidence>
<proteinExistence type="predicted"/>
<accession>A0A484GKH7</accession>
<comment type="caution">
    <text evidence="1">The sequence shown here is derived from an EMBL/GenBank/DDBJ whole genome shotgun (WGS) entry which is preliminary data.</text>
</comment>
<dbReference type="Proteomes" id="UP000295264">
    <property type="component" value="Unassembled WGS sequence"/>
</dbReference>
<feature type="non-terminal residue" evidence="1">
    <location>
        <position position="1"/>
    </location>
</feature>
<reference evidence="1 2" key="1">
    <citation type="journal article" date="2018" name="Genomics">
        <title>Molecular footprints of inshore aquatic adaptation in Indo-Pacific humpback dolphin (Sousa chinensis).</title>
        <authorList>
            <person name="Ming Y."/>
            <person name="Jian J."/>
            <person name="Yu F."/>
            <person name="Yu X."/>
            <person name="Wang J."/>
            <person name="Liu W."/>
        </authorList>
    </citation>
    <scope>NUCLEOTIDE SEQUENCE [LARGE SCALE GENOMIC DNA]</scope>
    <source>
        <strain evidence="1">MY-2018</strain>
        <tissue evidence="1">Skin</tissue>
    </source>
</reference>
<feature type="non-terminal residue" evidence="1">
    <location>
        <position position="23"/>
    </location>
</feature>
<dbReference type="AlphaFoldDB" id="A0A484GKH7"/>
<dbReference type="EMBL" id="QWLN02006797">
    <property type="protein sequence ID" value="TEA36001.1"/>
    <property type="molecule type" value="Genomic_DNA"/>
</dbReference>
<keyword evidence="2" id="KW-1185">Reference proteome</keyword>
<gene>
    <name evidence="1" type="ORF">DBR06_SOUSAS810126</name>
</gene>
<organism evidence="1 2">
    <name type="scientific">Sousa chinensis</name>
    <name type="common">Indo-pacific humpbacked dolphin</name>
    <name type="synonym">Steno chinensis</name>
    <dbReference type="NCBI Taxonomy" id="103600"/>
    <lineage>
        <taxon>Eukaryota</taxon>
        <taxon>Metazoa</taxon>
        <taxon>Chordata</taxon>
        <taxon>Craniata</taxon>
        <taxon>Vertebrata</taxon>
        <taxon>Euteleostomi</taxon>
        <taxon>Mammalia</taxon>
        <taxon>Eutheria</taxon>
        <taxon>Laurasiatheria</taxon>
        <taxon>Artiodactyla</taxon>
        <taxon>Whippomorpha</taxon>
        <taxon>Cetacea</taxon>
        <taxon>Odontoceti</taxon>
        <taxon>Delphinidae</taxon>
        <taxon>Sousa</taxon>
    </lineage>
</organism>
<name>A0A484GKH7_SOUCH</name>
<protein>
    <submittedName>
        <fullName evidence="1">Uncharacterized protein</fullName>
    </submittedName>
</protein>